<dbReference type="SUPFAM" id="SSF52047">
    <property type="entry name" value="RNI-like"/>
    <property type="match status" value="1"/>
</dbReference>
<dbReference type="Gene3D" id="3.80.10.10">
    <property type="entry name" value="Ribonuclease Inhibitor"/>
    <property type="match status" value="1"/>
</dbReference>
<reference evidence="1" key="1">
    <citation type="submission" date="2022-10" db="EMBL/GenBank/DDBJ databases">
        <title>Culturing micro-colonial fungi from biological soil crusts in the Mojave desert and describing Neophaeococcomyces mojavensis, and introducing the new genera and species Taxawa tesnikishii.</title>
        <authorList>
            <person name="Kurbessoian T."/>
            <person name="Stajich J.E."/>
        </authorList>
    </citation>
    <scope>NUCLEOTIDE SEQUENCE</scope>
    <source>
        <strain evidence="1">TK_1</strain>
    </source>
</reference>
<evidence type="ECO:0008006" key="3">
    <source>
        <dbReference type="Google" id="ProtNLM"/>
    </source>
</evidence>
<dbReference type="Proteomes" id="UP001172684">
    <property type="component" value="Unassembled WGS sequence"/>
</dbReference>
<name>A0ABQ9P764_9PEZI</name>
<sequence>MDQLPLELLHWICNCFDDAEDVQNFRLVNKAFAAIGAEHLVRHVHFFLHEDSFKRLKAISEHPIISQHVVSLFYEADIYDDPMMGFVEWESHVDLRSRVDLGYVYVPDVNNDERAKRHERRIVEKFNRTPRHQLSKAELRKHYRIYQSLWQQQKRLQDTDQDLAFITDAMKHFPRLRSVVMSSGFWYRTRSEAVKRAFKDSLCYLHGDGPYNSWTEGTRQLKVLLEAALLTDTKLEAVLAGSISWQFFRLDEDTMVKMISACASLTTLNLMLSTGQDEDGDELGVEASWCRDSMRSGVLRSFLESIPNLRHLDVSFDVSNGPDDCFPARLGDVIGDNYVWPNLKELVLGHLDDASETQILDILKRHRSSLRHFGIDTIALNPGNSWLSLLPKIRDVVQLESACICGSLSTVDAMGLPEEAWNITPLDVAARDEEREELENFILDGGECPLNLDNMDFR</sequence>
<organism evidence="1 2">
    <name type="scientific">Coniosporium apollinis</name>
    <dbReference type="NCBI Taxonomy" id="61459"/>
    <lineage>
        <taxon>Eukaryota</taxon>
        <taxon>Fungi</taxon>
        <taxon>Dikarya</taxon>
        <taxon>Ascomycota</taxon>
        <taxon>Pezizomycotina</taxon>
        <taxon>Dothideomycetes</taxon>
        <taxon>Dothideomycetes incertae sedis</taxon>
        <taxon>Coniosporium</taxon>
    </lineage>
</organism>
<dbReference type="InterPro" id="IPR032675">
    <property type="entry name" value="LRR_dom_sf"/>
</dbReference>
<gene>
    <name evidence="1" type="ORF">H2201_000507</name>
</gene>
<evidence type="ECO:0000313" key="2">
    <source>
        <dbReference type="Proteomes" id="UP001172684"/>
    </source>
</evidence>
<protein>
    <recommendedName>
        <fullName evidence="3">F-box domain-containing protein</fullName>
    </recommendedName>
</protein>
<keyword evidence="2" id="KW-1185">Reference proteome</keyword>
<comment type="caution">
    <text evidence="1">The sequence shown here is derived from an EMBL/GenBank/DDBJ whole genome shotgun (WGS) entry which is preliminary data.</text>
</comment>
<evidence type="ECO:0000313" key="1">
    <source>
        <dbReference type="EMBL" id="KAJ9669156.1"/>
    </source>
</evidence>
<accession>A0ABQ9P764</accession>
<proteinExistence type="predicted"/>
<dbReference type="EMBL" id="JAPDRL010000003">
    <property type="protein sequence ID" value="KAJ9669156.1"/>
    <property type="molecule type" value="Genomic_DNA"/>
</dbReference>